<dbReference type="RefSeq" id="WP_183563350.1">
    <property type="nucleotide sequence ID" value="NZ_JACHOP010000001.1"/>
</dbReference>
<evidence type="ECO:0000313" key="9">
    <source>
        <dbReference type="Proteomes" id="UP000583454"/>
    </source>
</evidence>
<evidence type="ECO:0000256" key="6">
    <source>
        <dbReference type="SAM" id="SignalP"/>
    </source>
</evidence>
<comment type="similarity">
    <text evidence="5">Belongs to the Omp25/RopB family.</text>
</comment>
<keyword evidence="4" id="KW-0998">Cell outer membrane</keyword>
<dbReference type="InterPro" id="IPR051692">
    <property type="entry name" value="OMP-like"/>
</dbReference>
<dbReference type="InterPro" id="IPR027385">
    <property type="entry name" value="Beta-barrel_OMP"/>
</dbReference>
<proteinExistence type="inferred from homology"/>
<keyword evidence="9" id="KW-1185">Reference proteome</keyword>
<dbReference type="InterPro" id="IPR011250">
    <property type="entry name" value="OMP/PagP_B-barrel"/>
</dbReference>
<dbReference type="Pfam" id="PF13505">
    <property type="entry name" value="OMP_b-brl"/>
    <property type="match status" value="1"/>
</dbReference>
<dbReference type="PANTHER" id="PTHR34001">
    <property type="entry name" value="BLL7405 PROTEIN"/>
    <property type="match status" value="1"/>
</dbReference>
<dbReference type="Proteomes" id="UP000583454">
    <property type="component" value="Unassembled WGS sequence"/>
</dbReference>
<evidence type="ECO:0000256" key="5">
    <source>
        <dbReference type="ARBA" id="ARBA00038306"/>
    </source>
</evidence>
<sequence length="300" mass="31406">MRIATLGLLAVLASASGAAAADLDYGYLRGGEDDYAPAAPIDWSGVYVGGHGGYSSAGLGFGNVFQPIVANALRHTTAEEEMNASSFLAARSTHTNATTFGALAGYNMQFDEVVFGIEADYTHFGMSGSSYDRIGRVGDTKDGYLTTVGLEGQARTSIKDYGTIRGRLGYAFGSFLPYVTGGVAVGRATVNDTVAIQNFGYDKATYLSNLKSTTPPAYVNNYGYAHFDGSDPGNGIAATAVTYGGRKRVTVGGVALGAGLEFALTSNILLRGEYQYVLFNDFKGHSAEINTVRGGAAVKF</sequence>
<evidence type="ECO:0000313" key="8">
    <source>
        <dbReference type="EMBL" id="MBB5755481.1"/>
    </source>
</evidence>
<protein>
    <submittedName>
        <fullName evidence="8">Opacity protein-like surface antigen</fullName>
    </submittedName>
</protein>
<dbReference type="SUPFAM" id="SSF56925">
    <property type="entry name" value="OMPA-like"/>
    <property type="match status" value="1"/>
</dbReference>
<gene>
    <name evidence="8" type="ORF">HNR00_000170</name>
</gene>
<keyword evidence="3" id="KW-0472">Membrane</keyword>
<dbReference type="GO" id="GO:0009279">
    <property type="term" value="C:cell outer membrane"/>
    <property type="evidence" value="ECO:0007669"/>
    <property type="project" value="UniProtKB-SubCell"/>
</dbReference>
<evidence type="ECO:0000259" key="7">
    <source>
        <dbReference type="Pfam" id="PF13505"/>
    </source>
</evidence>
<organism evidence="8 9">
    <name type="scientific">Methylorubrum rhodinum</name>
    <dbReference type="NCBI Taxonomy" id="29428"/>
    <lineage>
        <taxon>Bacteria</taxon>
        <taxon>Pseudomonadati</taxon>
        <taxon>Pseudomonadota</taxon>
        <taxon>Alphaproteobacteria</taxon>
        <taxon>Hyphomicrobiales</taxon>
        <taxon>Methylobacteriaceae</taxon>
        <taxon>Methylorubrum</taxon>
    </lineage>
</organism>
<keyword evidence="2 6" id="KW-0732">Signal</keyword>
<feature type="domain" description="Outer membrane protein beta-barrel" evidence="7">
    <location>
        <begin position="36"/>
        <end position="290"/>
    </location>
</feature>
<feature type="chain" id="PRO_5032495096" evidence="6">
    <location>
        <begin position="21"/>
        <end position="300"/>
    </location>
</feature>
<dbReference type="EMBL" id="JACHOP010000001">
    <property type="protein sequence ID" value="MBB5755481.1"/>
    <property type="molecule type" value="Genomic_DNA"/>
</dbReference>
<name>A0A840ZEK9_9HYPH</name>
<dbReference type="Gene3D" id="2.40.160.20">
    <property type="match status" value="1"/>
</dbReference>
<evidence type="ECO:0000256" key="3">
    <source>
        <dbReference type="ARBA" id="ARBA00023136"/>
    </source>
</evidence>
<dbReference type="AlphaFoldDB" id="A0A840ZEK9"/>
<accession>A0A840ZEK9</accession>
<comment type="caution">
    <text evidence="8">The sequence shown here is derived from an EMBL/GenBank/DDBJ whole genome shotgun (WGS) entry which is preliminary data.</text>
</comment>
<reference evidence="8 9" key="1">
    <citation type="submission" date="2020-08" db="EMBL/GenBank/DDBJ databases">
        <title>Genomic Encyclopedia of Type Strains, Phase IV (KMG-IV): sequencing the most valuable type-strain genomes for metagenomic binning, comparative biology and taxonomic classification.</title>
        <authorList>
            <person name="Goeker M."/>
        </authorList>
    </citation>
    <scope>NUCLEOTIDE SEQUENCE [LARGE SCALE GENOMIC DNA]</scope>
    <source>
        <strain evidence="8 9">DSM 2163</strain>
    </source>
</reference>
<dbReference type="PANTHER" id="PTHR34001:SF3">
    <property type="entry name" value="BLL7405 PROTEIN"/>
    <property type="match status" value="1"/>
</dbReference>
<feature type="signal peptide" evidence="6">
    <location>
        <begin position="1"/>
        <end position="20"/>
    </location>
</feature>
<evidence type="ECO:0000256" key="1">
    <source>
        <dbReference type="ARBA" id="ARBA00004442"/>
    </source>
</evidence>
<comment type="subcellular location">
    <subcellularLocation>
        <location evidence="1">Cell outer membrane</location>
    </subcellularLocation>
</comment>
<evidence type="ECO:0000256" key="4">
    <source>
        <dbReference type="ARBA" id="ARBA00023237"/>
    </source>
</evidence>
<evidence type="ECO:0000256" key="2">
    <source>
        <dbReference type="ARBA" id="ARBA00022729"/>
    </source>
</evidence>